<feature type="disulfide bond" evidence="9">
    <location>
        <begin position="381"/>
        <end position="445"/>
    </location>
</feature>
<dbReference type="FunFam" id="3.10.250.10:FF:000016">
    <property type="entry name" value="Scavenger receptor cysteine-rich protein type 12"/>
    <property type="match status" value="1"/>
</dbReference>
<feature type="disulfide bond" evidence="9">
    <location>
        <begin position="218"/>
        <end position="228"/>
    </location>
</feature>
<dbReference type="AlphaFoldDB" id="A0A8C0XAH6"/>
<evidence type="ECO:0000256" key="5">
    <source>
        <dbReference type="ARBA" id="ARBA00022989"/>
    </source>
</evidence>
<evidence type="ECO:0000256" key="8">
    <source>
        <dbReference type="ARBA" id="ARBA00023180"/>
    </source>
</evidence>
<feature type="chain" id="PRO_5034405643" description="SRCR domain-containing protein" evidence="10">
    <location>
        <begin position="24"/>
        <end position="474"/>
    </location>
</feature>
<dbReference type="Gene3D" id="3.10.250.10">
    <property type="entry name" value="SRCR-like domain"/>
    <property type="match status" value="4"/>
</dbReference>
<proteinExistence type="predicted"/>
<evidence type="ECO:0000256" key="6">
    <source>
        <dbReference type="ARBA" id="ARBA00023136"/>
    </source>
</evidence>
<reference evidence="12" key="1">
    <citation type="submission" date="2023-09" db="UniProtKB">
        <authorList>
            <consortium name="Ensembl"/>
        </authorList>
    </citation>
    <scope>IDENTIFICATION</scope>
</reference>
<feature type="domain" description="SRCR" evidence="11">
    <location>
        <begin position="44"/>
        <end position="145"/>
    </location>
</feature>
<evidence type="ECO:0000256" key="3">
    <source>
        <dbReference type="ARBA" id="ARBA00022729"/>
    </source>
</evidence>
<protein>
    <recommendedName>
        <fullName evidence="11">SRCR domain-containing protein</fullName>
    </recommendedName>
</protein>
<dbReference type="FunFam" id="3.10.250.10:FF:000004">
    <property type="entry name" value="Scavenger receptor cysteine-rich type 1 protein M130"/>
    <property type="match status" value="1"/>
</dbReference>
<comment type="subcellular location">
    <subcellularLocation>
        <location evidence="1">Membrane</location>
        <topology evidence="1">Single-pass membrane protein</topology>
    </subcellularLocation>
</comment>
<keyword evidence="7 9" id="KW-1015">Disulfide bond</keyword>
<dbReference type="PANTHER" id="PTHR19331">
    <property type="entry name" value="SCAVENGER RECEPTOR DOMAIN-CONTAINING"/>
    <property type="match status" value="1"/>
</dbReference>
<evidence type="ECO:0000259" key="11">
    <source>
        <dbReference type="PROSITE" id="PS50287"/>
    </source>
</evidence>
<keyword evidence="5" id="KW-1133">Transmembrane helix</keyword>
<evidence type="ECO:0000256" key="9">
    <source>
        <dbReference type="PROSITE-ProRule" id="PRU00196"/>
    </source>
</evidence>
<keyword evidence="8" id="KW-0325">Glycoprotein</keyword>
<dbReference type="GO" id="GO:0016020">
    <property type="term" value="C:membrane"/>
    <property type="evidence" value="ECO:0007669"/>
    <property type="project" value="UniProtKB-SubCell"/>
</dbReference>
<dbReference type="Ensembl" id="ENSCCNT00000029009.1">
    <property type="protein sequence ID" value="ENSCCNP00000022659.1"/>
    <property type="gene ID" value="ENSCCNG00000022241.1"/>
</dbReference>
<feature type="domain" description="SRCR" evidence="11">
    <location>
        <begin position="152"/>
        <end position="249"/>
    </location>
</feature>
<sequence>MDTFPQWELFFLVSAWLAKPVGKGDPRTPRATSHLLDIVAKDYMSLVDGANHCEGRLYLQYRNQQGFVCGDHLDLQEASVICRQLDCGPALAAPQFVLRPEEMVSPWLYDAQCQGEEATLWDCSLGSWGPISDCECQCVMAIICSGGTLRRIRLEGGGSPCAGTPGSLNPAGFVLKCELQQKEASVFCRQLECGTAVQWSRVHHRENSGSQEQKFVSCQGTESNIFQCKINVNFLEQCHHQAYTQVVCTGHVEARLVGSEHPCAGRLEVLRGLTWGTVCDANLDLPTAHVVCRELGCGVAVSTLGSAGFGQGSGPVWTEAFRCVGNESLLFHCPREPGHQCTHDQDAALTCSGDKFRLVNGSNHCEGRVELQVQGAWAPLCAAHWDLADATVLCQQLNCGNAVATPQGGLFGEGDIPIWPDVFHCVGTEPHLLSCPASTLGAQACAQGNSASTLCSGGQPCRESSACMDTLTSK</sequence>
<keyword evidence="4" id="KW-0677">Repeat</keyword>
<feature type="disulfide bond" evidence="9">
    <location>
        <begin position="425"/>
        <end position="435"/>
    </location>
</feature>
<feature type="disulfide bond" evidence="9">
    <location>
        <begin position="113"/>
        <end position="123"/>
    </location>
</feature>
<dbReference type="InterPro" id="IPR036772">
    <property type="entry name" value="SRCR-like_dom_sf"/>
</dbReference>
<name>A0A8C0XAH6_CASCN</name>
<keyword evidence="2" id="KW-0812">Transmembrane</keyword>
<evidence type="ECO:0000313" key="12">
    <source>
        <dbReference type="Ensembl" id="ENSCCNP00000022659.1"/>
    </source>
</evidence>
<gene>
    <name evidence="12" type="primary">LOC109701181</name>
</gene>
<feature type="disulfide bond" evidence="9">
    <location>
        <begin position="394"/>
        <end position="455"/>
    </location>
</feature>
<dbReference type="Pfam" id="PF00530">
    <property type="entry name" value="SRCR"/>
    <property type="match status" value="4"/>
</dbReference>
<feature type="signal peptide" evidence="10">
    <location>
        <begin position="1"/>
        <end position="23"/>
    </location>
</feature>
<dbReference type="PROSITE" id="PS50287">
    <property type="entry name" value="SRCR_2"/>
    <property type="match status" value="4"/>
</dbReference>
<evidence type="ECO:0000256" key="7">
    <source>
        <dbReference type="ARBA" id="ARBA00023157"/>
    </source>
</evidence>
<evidence type="ECO:0000256" key="2">
    <source>
        <dbReference type="ARBA" id="ARBA00022692"/>
    </source>
</evidence>
<feature type="disulfide bond" evidence="9">
    <location>
        <begin position="323"/>
        <end position="333"/>
    </location>
</feature>
<accession>A0A8C0XAH6</accession>
<dbReference type="FunFam" id="3.10.250.10:FF:000002">
    <property type="entry name" value="Scavenger receptor cysteine-rich type 1 protein M130"/>
    <property type="match status" value="1"/>
</dbReference>
<comment type="caution">
    <text evidence="9">Lacks conserved residue(s) required for the propagation of feature annotation.</text>
</comment>
<evidence type="ECO:0000256" key="4">
    <source>
        <dbReference type="ARBA" id="ARBA00022737"/>
    </source>
</evidence>
<feature type="domain" description="SRCR" evidence="11">
    <location>
        <begin position="356"/>
        <end position="456"/>
    </location>
</feature>
<organism evidence="12">
    <name type="scientific">Castor canadensis</name>
    <name type="common">American beaver</name>
    <dbReference type="NCBI Taxonomy" id="51338"/>
    <lineage>
        <taxon>Eukaryota</taxon>
        <taxon>Metazoa</taxon>
        <taxon>Chordata</taxon>
        <taxon>Craniata</taxon>
        <taxon>Vertebrata</taxon>
        <taxon>Euteleostomi</taxon>
        <taxon>Mammalia</taxon>
        <taxon>Eutheria</taxon>
        <taxon>Euarchontoglires</taxon>
        <taxon>Glires</taxon>
        <taxon>Rodentia</taxon>
        <taxon>Castorimorpha</taxon>
        <taxon>Castoridae</taxon>
        <taxon>Castor</taxon>
    </lineage>
</organism>
<dbReference type="PRINTS" id="PR00258">
    <property type="entry name" value="SPERACTRCPTR"/>
</dbReference>
<evidence type="ECO:0000256" key="1">
    <source>
        <dbReference type="ARBA" id="ARBA00004167"/>
    </source>
</evidence>
<dbReference type="GO" id="GO:0005737">
    <property type="term" value="C:cytoplasm"/>
    <property type="evidence" value="ECO:0007669"/>
    <property type="project" value="UniProtKB-ARBA"/>
</dbReference>
<keyword evidence="6" id="KW-0472">Membrane</keyword>
<dbReference type="SUPFAM" id="SSF56487">
    <property type="entry name" value="SRCR-like"/>
    <property type="match status" value="4"/>
</dbReference>
<dbReference type="InterPro" id="IPR001190">
    <property type="entry name" value="SRCR"/>
</dbReference>
<dbReference type="SMART" id="SM00202">
    <property type="entry name" value="SR"/>
    <property type="match status" value="4"/>
</dbReference>
<feature type="domain" description="SRCR" evidence="11">
    <location>
        <begin position="254"/>
        <end position="352"/>
    </location>
</feature>
<keyword evidence="3 10" id="KW-0732">Signal</keyword>
<evidence type="ECO:0000256" key="10">
    <source>
        <dbReference type="SAM" id="SignalP"/>
    </source>
</evidence>
<dbReference type="PANTHER" id="PTHR19331:SF458">
    <property type="entry name" value="SCAVENGER RECEPTOR CYSTEINE-RICH DOMAIN-CONTAINING PROTEIN SCART1"/>
    <property type="match status" value="1"/>
</dbReference>